<dbReference type="FunFam" id="3.40.50.300:FF:000006">
    <property type="entry name" value="DNA-binding transcriptional regulator NtrC"/>
    <property type="match status" value="1"/>
</dbReference>
<dbReference type="PROSITE" id="PS50045">
    <property type="entry name" value="SIGMA54_INTERACT_4"/>
    <property type="match status" value="1"/>
</dbReference>
<keyword evidence="5" id="KW-0175">Coiled coil</keyword>
<dbReference type="InterPro" id="IPR002078">
    <property type="entry name" value="Sigma_54_int"/>
</dbReference>
<evidence type="ECO:0000313" key="9">
    <source>
        <dbReference type="EMBL" id="SFQ97994.1"/>
    </source>
</evidence>
<dbReference type="GO" id="GO:0005524">
    <property type="term" value="F:ATP binding"/>
    <property type="evidence" value="ECO:0007669"/>
    <property type="project" value="UniProtKB-KW"/>
</dbReference>
<dbReference type="SMART" id="SM00091">
    <property type="entry name" value="PAS"/>
    <property type="match status" value="2"/>
</dbReference>
<evidence type="ECO:0000313" key="10">
    <source>
        <dbReference type="Proteomes" id="UP000199584"/>
    </source>
</evidence>
<dbReference type="InterPro" id="IPR058031">
    <property type="entry name" value="AAA_lid_NorR"/>
</dbReference>
<dbReference type="OrthoDB" id="9803970at2"/>
<feature type="domain" description="PAC" evidence="8">
    <location>
        <begin position="179"/>
        <end position="231"/>
    </location>
</feature>
<feature type="domain" description="Sigma-54 factor interaction" evidence="6">
    <location>
        <begin position="256"/>
        <end position="485"/>
    </location>
</feature>
<dbReference type="SUPFAM" id="SSF55785">
    <property type="entry name" value="PYP-like sensor domain (PAS domain)"/>
    <property type="match status" value="2"/>
</dbReference>
<keyword evidence="1" id="KW-0547">Nucleotide-binding</keyword>
<dbReference type="PROSITE" id="PS00675">
    <property type="entry name" value="SIGMA54_INTERACT_1"/>
    <property type="match status" value="1"/>
</dbReference>
<dbReference type="Gene3D" id="1.10.10.60">
    <property type="entry name" value="Homeodomain-like"/>
    <property type="match status" value="1"/>
</dbReference>
<evidence type="ECO:0000256" key="4">
    <source>
        <dbReference type="ARBA" id="ARBA00029500"/>
    </source>
</evidence>
<gene>
    <name evidence="9" type="ORF">SAMN05660706_10327</name>
</gene>
<dbReference type="CDD" id="cd00130">
    <property type="entry name" value="PAS"/>
    <property type="match status" value="2"/>
</dbReference>
<organism evidence="9 10">
    <name type="scientific">Desulfoscipio geothermicus DSM 3669</name>
    <dbReference type="NCBI Taxonomy" id="1121426"/>
    <lineage>
        <taxon>Bacteria</taxon>
        <taxon>Bacillati</taxon>
        <taxon>Bacillota</taxon>
        <taxon>Clostridia</taxon>
        <taxon>Eubacteriales</taxon>
        <taxon>Desulfallaceae</taxon>
        <taxon>Desulfoscipio</taxon>
    </lineage>
</organism>
<evidence type="ECO:0000256" key="3">
    <source>
        <dbReference type="ARBA" id="ARBA00022840"/>
    </source>
</evidence>
<dbReference type="PROSITE" id="PS50112">
    <property type="entry name" value="PAS"/>
    <property type="match status" value="2"/>
</dbReference>
<dbReference type="Pfam" id="PF25601">
    <property type="entry name" value="AAA_lid_14"/>
    <property type="match status" value="1"/>
</dbReference>
<dbReference type="InterPro" id="IPR009057">
    <property type="entry name" value="Homeodomain-like_sf"/>
</dbReference>
<dbReference type="Pfam" id="PF00989">
    <property type="entry name" value="PAS"/>
    <property type="match status" value="2"/>
</dbReference>
<evidence type="ECO:0000259" key="7">
    <source>
        <dbReference type="PROSITE" id="PS50112"/>
    </source>
</evidence>
<dbReference type="Proteomes" id="UP000199584">
    <property type="component" value="Unassembled WGS sequence"/>
</dbReference>
<dbReference type="PANTHER" id="PTHR32071">
    <property type="entry name" value="TRANSCRIPTIONAL REGULATORY PROTEIN"/>
    <property type="match status" value="1"/>
</dbReference>
<protein>
    <recommendedName>
        <fullName evidence="4">HTH-type transcriptional regulatory protein TyrR</fullName>
    </recommendedName>
</protein>
<dbReference type="SUPFAM" id="SSF52540">
    <property type="entry name" value="P-loop containing nucleoside triphosphate hydrolases"/>
    <property type="match status" value="1"/>
</dbReference>
<keyword evidence="2" id="KW-0058">Aromatic hydrocarbons catabolism</keyword>
<feature type="coiled-coil region" evidence="5">
    <location>
        <begin position="222"/>
        <end position="249"/>
    </location>
</feature>
<dbReference type="CDD" id="cd00009">
    <property type="entry name" value="AAA"/>
    <property type="match status" value="1"/>
</dbReference>
<feature type="domain" description="PAS" evidence="7">
    <location>
        <begin position="10"/>
        <end position="40"/>
    </location>
</feature>
<dbReference type="EMBL" id="FOYM01000003">
    <property type="protein sequence ID" value="SFQ97994.1"/>
    <property type="molecule type" value="Genomic_DNA"/>
</dbReference>
<dbReference type="InterPro" id="IPR013767">
    <property type="entry name" value="PAS_fold"/>
</dbReference>
<dbReference type="InterPro" id="IPR000014">
    <property type="entry name" value="PAS"/>
</dbReference>
<dbReference type="Pfam" id="PF18024">
    <property type="entry name" value="HTH_50"/>
    <property type="match status" value="1"/>
</dbReference>
<dbReference type="InterPro" id="IPR035965">
    <property type="entry name" value="PAS-like_dom_sf"/>
</dbReference>
<dbReference type="Gene3D" id="3.30.450.20">
    <property type="entry name" value="PAS domain"/>
    <property type="match status" value="2"/>
</dbReference>
<feature type="domain" description="PAS" evidence="7">
    <location>
        <begin position="112"/>
        <end position="162"/>
    </location>
</feature>
<proteinExistence type="predicted"/>
<name>A0A1I6CXQ8_9FIRM</name>
<dbReference type="RefSeq" id="WP_092481888.1">
    <property type="nucleotide sequence ID" value="NZ_FOYM01000003.1"/>
</dbReference>
<dbReference type="NCBIfam" id="TIGR00229">
    <property type="entry name" value="sensory_box"/>
    <property type="match status" value="1"/>
</dbReference>
<evidence type="ECO:0000256" key="1">
    <source>
        <dbReference type="ARBA" id="ARBA00022741"/>
    </source>
</evidence>
<dbReference type="SUPFAM" id="SSF46689">
    <property type="entry name" value="Homeodomain-like"/>
    <property type="match status" value="1"/>
</dbReference>
<dbReference type="Gene3D" id="1.10.8.60">
    <property type="match status" value="1"/>
</dbReference>
<dbReference type="InterPro" id="IPR000700">
    <property type="entry name" value="PAS-assoc_C"/>
</dbReference>
<keyword evidence="3" id="KW-0067">ATP-binding</keyword>
<dbReference type="PROSITE" id="PS50113">
    <property type="entry name" value="PAC"/>
    <property type="match status" value="1"/>
</dbReference>
<dbReference type="GO" id="GO:0003677">
    <property type="term" value="F:DNA binding"/>
    <property type="evidence" value="ECO:0007669"/>
    <property type="project" value="UniProtKB-KW"/>
</dbReference>
<accession>A0A1I6CXQ8</accession>
<feature type="coiled-coil region" evidence="5">
    <location>
        <begin position="92"/>
        <end position="119"/>
    </location>
</feature>
<dbReference type="InterPro" id="IPR027417">
    <property type="entry name" value="P-loop_NTPase"/>
</dbReference>
<evidence type="ECO:0000256" key="5">
    <source>
        <dbReference type="SAM" id="Coils"/>
    </source>
</evidence>
<dbReference type="PANTHER" id="PTHR32071:SF57">
    <property type="entry name" value="C4-DICARBOXYLATE TRANSPORT TRANSCRIPTIONAL REGULATORY PROTEIN DCTD"/>
    <property type="match status" value="1"/>
</dbReference>
<dbReference type="InterPro" id="IPR025662">
    <property type="entry name" value="Sigma_54_int_dom_ATP-bd_1"/>
</dbReference>
<reference evidence="10" key="1">
    <citation type="submission" date="2016-10" db="EMBL/GenBank/DDBJ databases">
        <authorList>
            <person name="Varghese N."/>
            <person name="Submissions S."/>
        </authorList>
    </citation>
    <scope>NUCLEOTIDE SEQUENCE [LARGE SCALE GENOMIC DNA]</scope>
    <source>
        <strain evidence="10">DSM 3669</strain>
    </source>
</reference>
<sequence>MQYKAGHYGVIITDSVGRITMVNEAAKALLGLENNHLTGKIIKDIIPDSRLTDMLWTERVSKKERLTVHGRPLLISRTPVSETASVAGSIFVLQDVSEYEALKKEIQSLQDDKTELEAIFNSSYDEIFVIDGSGIALKINKAGNTYYGVDTKEMIGRNVLELENQGFFEPSVTRQVLEKKERVTITQKTRTGKKLIVTGNPVFDKHGNIIRIVVNSRDVSELSILRKRLMEAEQLAETYRKQVMKLESDSNVKKEFIADSHDMKQILEMVDKVARVDSTVLITGESGVGKGVIANRIHKLSSRSEGPFVSINCGAIPENLLESELFGYAPGAFTGAQKGGKKGLIQMGEGGTVFLDEVAELPLNLQVKLLHAIQQKSVMPVGGTAPIEVDVRFIAATNRNIKEMVKNGDFREDLFYRLNVIPLEIPPLRQRRQDIIPLVEYYLGVINQKYGMSKKLAPETRDILKRYNWPGNVREVENIVERMAVTSDSVELKPVHLPDYVLNQISKSNNTIFVPDLCYLEEAVQQVEKQLITKAYNLYGNTYLMAEALGVNQSTVVRKMKKYLAMPRRKPGPGGKSHSSRQ</sequence>
<dbReference type="InterPro" id="IPR030828">
    <property type="entry name" value="HTH_TyrR"/>
</dbReference>
<evidence type="ECO:0000259" key="8">
    <source>
        <dbReference type="PROSITE" id="PS50113"/>
    </source>
</evidence>
<evidence type="ECO:0000256" key="2">
    <source>
        <dbReference type="ARBA" id="ARBA00022797"/>
    </source>
</evidence>
<dbReference type="STRING" id="39060.SAMN05660706_10327"/>
<dbReference type="Pfam" id="PF00158">
    <property type="entry name" value="Sigma54_activat"/>
    <property type="match status" value="1"/>
</dbReference>
<dbReference type="InterPro" id="IPR003593">
    <property type="entry name" value="AAA+_ATPase"/>
</dbReference>
<dbReference type="GO" id="GO:0006355">
    <property type="term" value="P:regulation of DNA-templated transcription"/>
    <property type="evidence" value="ECO:0007669"/>
    <property type="project" value="InterPro"/>
</dbReference>
<evidence type="ECO:0000259" key="6">
    <source>
        <dbReference type="PROSITE" id="PS50045"/>
    </source>
</evidence>
<keyword evidence="10" id="KW-1185">Reference proteome</keyword>
<dbReference type="Gene3D" id="3.40.50.300">
    <property type="entry name" value="P-loop containing nucleotide triphosphate hydrolases"/>
    <property type="match status" value="1"/>
</dbReference>
<dbReference type="AlphaFoldDB" id="A0A1I6CXQ8"/>
<dbReference type="SMART" id="SM00382">
    <property type="entry name" value="AAA"/>
    <property type="match status" value="1"/>
</dbReference>